<evidence type="ECO:0000313" key="3">
    <source>
        <dbReference type="Proteomes" id="UP000246145"/>
    </source>
</evidence>
<protein>
    <recommendedName>
        <fullName evidence="4">3-deoxy-D-arabino-heptulosonate 7-phosphate synthase</fullName>
    </recommendedName>
</protein>
<organism evidence="2 3">
    <name type="scientific">Pusillimonas noertemannii</name>
    <dbReference type="NCBI Taxonomy" id="305977"/>
    <lineage>
        <taxon>Bacteria</taxon>
        <taxon>Pseudomonadati</taxon>
        <taxon>Pseudomonadota</taxon>
        <taxon>Betaproteobacteria</taxon>
        <taxon>Burkholderiales</taxon>
        <taxon>Alcaligenaceae</taxon>
        <taxon>Pusillimonas</taxon>
    </lineage>
</organism>
<keyword evidence="3" id="KW-1185">Reference proteome</keyword>
<evidence type="ECO:0000256" key="1">
    <source>
        <dbReference type="SAM" id="MobiDB-lite"/>
    </source>
</evidence>
<dbReference type="EMBL" id="QEKO01000001">
    <property type="protein sequence ID" value="PVY67765.1"/>
    <property type="molecule type" value="Genomic_DNA"/>
</dbReference>
<evidence type="ECO:0008006" key="4">
    <source>
        <dbReference type="Google" id="ProtNLM"/>
    </source>
</evidence>
<reference evidence="2 3" key="1">
    <citation type="submission" date="2018-04" db="EMBL/GenBank/DDBJ databases">
        <title>Genomic Encyclopedia of Type Strains, Phase IV (KMG-IV): sequencing the most valuable type-strain genomes for metagenomic binning, comparative biology and taxonomic classification.</title>
        <authorList>
            <person name="Goeker M."/>
        </authorList>
    </citation>
    <scope>NUCLEOTIDE SEQUENCE [LARGE SCALE GENOMIC DNA]</scope>
    <source>
        <strain evidence="2 3">DSM 10065</strain>
    </source>
</reference>
<accession>A0A2U1CPE9</accession>
<gene>
    <name evidence="2" type="ORF">C7440_0148</name>
</gene>
<name>A0A2U1CPE9_9BURK</name>
<feature type="compositionally biased region" description="Low complexity" evidence="1">
    <location>
        <begin position="217"/>
        <end position="228"/>
    </location>
</feature>
<dbReference type="STRING" id="1231391.GCA_000308195_01443"/>
<proteinExistence type="predicted"/>
<evidence type="ECO:0000313" key="2">
    <source>
        <dbReference type="EMBL" id="PVY67765.1"/>
    </source>
</evidence>
<feature type="region of interest" description="Disordered" evidence="1">
    <location>
        <begin position="208"/>
        <end position="232"/>
    </location>
</feature>
<sequence>MAVRPPVLDEILRSVARRYRVPSVPDLFPLPEGDNPATALAVAIEQARAALARGETPDEISRLAFLEALSLMIRDAMRPEQGDPAFQAMVLQHRAAHVREYASLLARADQDRRAVRSAVNAVAHPAKQARASSDQQAKALALLHELAFSAAWKQLADATRAVLELPDIVVDPPLARGIARIRGEAALDRLQRLKELEPDALVQRYLSLRDRNGPRPGSAGAATQGTASRQRGAEVENLAMQALQALAQKLDREEGSAGSYHVVTSLRVPASLSTNAERAKSEWDAVLLRRAESGEGSWDVLLLVEAKASVEAATTDLPRLLRGLRLLSQADGDTIYTFETTQEAVRLRGASLSALKAVEAAAMGTADAKNTDPLKRTVLYFCDAPAEANPRLLSPASRMQLLSAQASLEFANKLAQGHDASPQELLPIWHDLLESSQWRGVLHQYQALHQVRELMVHADDLMAAIRNR</sequence>
<dbReference type="AlphaFoldDB" id="A0A2U1CPE9"/>
<dbReference type="OrthoDB" id="9063572at2"/>
<dbReference type="Proteomes" id="UP000246145">
    <property type="component" value="Unassembled WGS sequence"/>
</dbReference>
<comment type="caution">
    <text evidence="2">The sequence shown here is derived from an EMBL/GenBank/DDBJ whole genome shotgun (WGS) entry which is preliminary data.</text>
</comment>
<dbReference type="RefSeq" id="WP_116517077.1">
    <property type="nucleotide sequence ID" value="NZ_JACCEX010000001.1"/>
</dbReference>